<keyword evidence="3" id="KW-1185">Reference proteome</keyword>
<feature type="domain" description="Transposase IS4-like" evidence="1">
    <location>
        <begin position="65"/>
        <end position="284"/>
    </location>
</feature>
<dbReference type="InterPro" id="IPR002559">
    <property type="entry name" value="Transposase_11"/>
</dbReference>
<organism evidence="2 3">
    <name type="scientific">Nostoc flagelliforme CCNUN1</name>
    <dbReference type="NCBI Taxonomy" id="2038116"/>
    <lineage>
        <taxon>Bacteria</taxon>
        <taxon>Bacillati</taxon>
        <taxon>Cyanobacteriota</taxon>
        <taxon>Cyanophyceae</taxon>
        <taxon>Nostocales</taxon>
        <taxon>Nostocaceae</taxon>
        <taxon>Nostoc</taxon>
    </lineage>
</organism>
<sequence>MESRNQFTQQCIARAENLSVSTTALYNKLSGVELSVSEALVRETGQDLAELVKLVGGEQTNVLPGYCIKIVDGTCLKGTDHRLKAIRNYAASALPGKAIVVLEQQSKIITDIVLIEDGHAQERSEFDALLKKVKPQHLWCGDRNFCTLKFLFTIQDKKAFFVIRQHGGMGFKELEKLKSLGSTETGELFEQKVEINYEGKTLILRRIVLNLFVPTRDKEWEIAIFCNLPESVEATKIAEIYRNRWTIESFFQTVTKNFNGEIQTLAYPKAALFSFSMALVAYNILATLRGALWGVHGVEKIEAGLSDFYLVDELQGTYRGMMIAIPRSEWEVFQGKRIMSTRPSNSQQAETQSH</sequence>
<gene>
    <name evidence="2" type="ORF">COO91_07905</name>
</gene>
<accession>A0A2K8T2I0</accession>
<evidence type="ECO:0000259" key="1">
    <source>
        <dbReference type="Pfam" id="PF01609"/>
    </source>
</evidence>
<dbReference type="InterPro" id="IPR012337">
    <property type="entry name" value="RNaseH-like_sf"/>
</dbReference>
<evidence type="ECO:0000313" key="2">
    <source>
        <dbReference type="EMBL" id="AUB41823.1"/>
    </source>
</evidence>
<dbReference type="Pfam" id="PF01609">
    <property type="entry name" value="DDE_Tnp_1"/>
    <property type="match status" value="1"/>
</dbReference>
<dbReference type="GO" id="GO:0003677">
    <property type="term" value="F:DNA binding"/>
    <property type="evidence" value="ECO:0007669"/>
    <property type="project" value="InterPro"/>
</dbReference>
<dbReference type="AlphaFoldDB" id="A0A2K8T2I0"/>
<dbReference type="PANTHER" id="PTHR33258">
    <property type="entry name" value="TRANSPOSASE INSL FOR INSERTION SEQUENCE ELEMENT IS186A-RELATED"/>
    <property type="match status" value="1"/>
</dbReference>
<protein>
    <submittedName>
        <fullName evidence="2">IS4 transposase</fullName>
    </submittedName>
</protein>
<dbReference type="PANTHER" id="PTHR33258:SF1">
    <property type="entry name" value="TRANSPOSASE INSL FOR INSERTION SEQUENCE ELEMENT IS186A-RELATED"/>
    <property type="match status" value="1"/>
</dbReference>
<evidence type="ECO:0000313" key="3">
    <source>
        <dbReference type="Proteomes" id="UP000232003"/>
    </source>
</evidence>
<proteinExistence type="predicted"/>
<dbReference type="GO" id="GO:0006313">
    <property type="term" value="P:DNA transposition"/>
    <property type="evidence" value="ECO:0007669"/>
    <property type="project" value="InterPro"/>
</dbReference>
<name>A0A2K8T2I0_9NOSO</name>
<dbReference type="Proteomes" id="UP000232003">
    <property type="component" value="Chromosome"/>
</dbReference>
<dbReference type="SUPFAM" id="SSF53098">
    <property type="entry name" value="Ribonuclease H-like"/>
    <property type="match status" value="1"/>
</dbReference>
<reference evidence="2 3" key="1">
    <citation type="submission" date="2017-11" db="EMBL/GenBank/DDBJ databases">
        <title>Complete genome of a free-living desiccation-tolerant cyanobacterium and its photosynthetic adaptation to extreme terrestrial habitat.</title>
        <authorList>
            <person name="Shang J."/>
        </authorList>
    </citation>
    <scope>NUCLEOTIDE SEQUENCE [LARGE SCALE GENOMIC DNA]</scope>
    <source>
        <strain evidence="2 3">CCNUN1</strain>
    </source>
</reference>
<dbReference type="EMBL" id="CP024785">
    <property type="protein sequence ID" value="AUB41823.1"/>
    <property type="molecule type" value="Genomic_DNA"/>
</dbReference>
<dbReference type="GO" id="GO:0004803">
    <property type="term" value="F:transposase activity"/>
    <property type="evidence" value="ECO:0007669"/>
    <property type="project" value="InterPro"/>
</dbReference>
<dbReference type="KEGG" id="nfl:COO91_07905"/>